<dbReference type="KEGG" id="cli:Clim_1013"/>
<dbReference type="STRING" id="290315.Clim_1013"/>
<dbReference type="GO" id="GO:0009236">
    <property type="term" value="P:cobalamin biosynthetic process"/>
    <property type="evidence" value="ECO:0007669"/>
    <property type="project" value="UniProtKB-UniPathway"/>
</dbReference>
<dbReference type="SUPFAM" id="SSF53335">
    <property type="entry name" value="S-adenosyl-L-methionine-dependent methyltransferases"/>
    <property type="match status" value="1"/>
</dbReference>
<dbReference type="eggNOG" id="COG2242">
    <property type="taxonomic scope" value="Bacteria"/>
</dbReference>
<dbReference type="InterPro" id="IPR029063">
    <property type="entry name" value="SAM-dependent_MTases_sf"/>
</dbReference>
<dbReference type="InterPro" id="IPR050714">
    <property type="entry name" value="Cobalamin_biosynth_MTase"/>
</dbReference>
<dbReference type="InterPro" id="IPR014777">
    <property type="entry name" value="4pyrrole_Mease_sub1"/>
</dbReference>
<dbReference type="RefSeq" id="WP_012465968.1">
    <property type="nucleotide sequence ID" value="NC_010803.1"/>
</dbReference>
<dbReference type="UniPathway" id="UPA00148"/>
<dbReference type="OrthoDB" id="9780707at2"/>
<dbReference type="GO" id="GO:0008276">
    <property type="term" value="F:protein methyltransferase activity"/>
    <property type="evidence" value="ECO:0007669"/>
    <property type="project" value="InterPro"/>
</dbReference>
<dbReference type="InterPro" id="IPR014008">
    <property type="entry name" value="Cbl_synth_MTase_CbiT"/>
</dbReference>
<evidence type="ECO:0000256" key="3">
    <source>
        <dbReference type="ARBA" id="ARBA00022603"/>
    </source>
</evidence>
<evidence type="ECO:0000256" key="1">
    <source>
        <dbReference type="ARBA" id="ARBA00004953"/>
    </source>
</evidence>
<evidence type="ECO:0000259" key="6">
    <source>
        <dbReference type="Pfam" id="PF00590"/>
    </source>
</evidence>
<evidence type="ECO:0000256" key="2">
    <source>
        <dbReference type="ARBA" id="ARBA00022573"/>
    </source>
</evidence>
<dbReference type="AlphaFoldDB" id="B3EC14"/>
<keyword evidence="2" id="KW-0169">Cobalamin biosynthesis</keyword>
<dbReference type="HOGENOM" id="CLU_031955_1_1_10"/>
<protein>
    <submittedName>
        <fullName evidence="7">Precorrin-6y C5,15-methyltransferase (Decarboxylating), CbiE subunit</fullName>
        <ecNumber evidence="7">2.1.1.132</ecNumber>
    </submittedName>
</protein>
<dbReference type="Pfam" id="PF00590">
    <property type="entry name" value="TP_methylase"/>
    <property type="match status" value="1"/>
</dbReference>
<keyword evidence="5" id="KW-0949">S-adenosyl-L-methionine</keyword>
<gene>
    <name evidence="7" type="ordered locus">Clim_1013</name>
</gene>
<dbReference type="GO" id="GO:0032259">
    <property type="term" value="P:methylation"/>
    <property type="evidence" value="ECO:0007669"/>
    <property type="project" value="UniProtKB-KW"/>
</dbReference>
<dbReference type="PANTHER" id="PTHR43182:SF1">
    <property type="entry name" value="COBALT-PRECORRIN-7 C(5)-METHYLTRANSFERASE"/>
    <property type="match status" value="1"/>
</dbReference>
<dbReference type="NCBIfam" id="TIGR02469">
    <property type="entry name" value="CbiT"/>
    <property type="match status" value="1"/>
</dbReference>
<accession>B3EC14</accession>
<organism evidence="7 8">
    <name type="scientific">Chlorobium limicola (strain DSM 245 / NBRC 103803 / 6330)</name>
    <dbReference type="NCBI Taxonomy" id="290315"/>
    <lineage>
        <taxon>Bacteria</taxon>
        <taxon>Pseudomonadati</taxon>
        <taxon>Chlorobiota</taxon>
        <taxon>Chlorobiia</taxon>
        <taxon>Chlorobiales</taxon>
        <taxon>Chlorobiaceae</taxon>
        <taxon>Chlorobium/Pelodictyon group</taxon>
        <taxon>Chlorobium</taxon>
    </lineage>
</organism>
<evidence type="ECO:0000313" key="8">
    <source>
        <dbReference type="Proteomes" id="UP000008841"/>
    </source>
</evidence>
<dbReference type="Gene3D" id="3.40.50.150">
    <property type="entry name" value="Vaccinia Virus protein VP39"/>
    <property type="match status" value="1"/>
</dbReference>
<dbReference type="InterPro" id="IPR006365">
    <property type="entry name" value="Cbl_synth_CobL"/>
</dbReference>
<dbReference type="InterPro" id="IPR035996">
    <property type="entry name" value="4pyrrol_Methylase_sf"/>
</dbReference>
<evidence type="ECO:0000256" key="4">
    <source>
        <dbReference type="ARBA" id="ARBA00022679"/>
    </source>
</evidence>
<dbReference type="eggNOG" id="COG2241">
    <property type="taxonomic scope" value="Bacteria"/>
</dbReference>
<dbReference type="CDD" id="cd11644">
    <property type="entry name" value="Precorrin-6Y-MT"/>
    <property type="match status" value="1"/>
</dbReference>
<keyword evidence="3 7" id="KW-0489">Methyltransferase</keyword>
<dbReference type="EC" id="2.1.1.132" evidence="7"/>
<dbReference type="PIRSF" id="PIRSF036428">
    <property type="entry name" value="CobL"/>
    <property type="match status" value="1"/>
</dbReference>
<dbReference type="GO" id="GO:0046025">
    <property type="term" value="F:precorrin-6Y C5,15-methyltransferase (decarboxylating) activity"/>
    <property type="evidence" value="ECO:0007669"/>
    <property type="project" value="UniProtKB-EC"/>
</dbReference>
<dbReference type="PANTHER" id="PTHR43182">
    <property type="entry name" value="COBALT-PRECORRIN-6B C(15)-METHYLTRANSFERASE (DECARBOXYLATING)"/>
    <property type="match status" value="1"/>
</dbReference>
<dbReference type="Gene3D" id="3.40.1010.10">
    <property type="entry name" value="Cobalt-precorrin-4 Transmethylase, Domain 1"/>
    <property type="match status" value="1"/>
</dbReference>
<evidence type="ECO:0000313" key="7">
    <source>
        <dbReference type="EMBL" id="ACD90089.1"/>
    </source>
</evidence>
<dbReference type="Proteomes" id="UP000008841">
    <property type="component" value="Chromosome"/>
</dbReference>
<reference evidence="7 8" key="1">
    <citation type="submission" date="2008-05" db="EMBL/GenBank/DDBJ databases">
        <title>Complete sequence of Chlorobium limicola DSM 245.</title>
        <authorList>
            <consortium name="US DOE Joint Genome Institute"/>
            <person name="Lucas S."/>
            <person name="Copeland A."/>
            <person name="Lapidus A."/>
            <person name="Glavina del Rio T."/>
            <person name="Dalin E."/>
            <person name="Tice H."/>
            <person name="Bruce D."/>
            <person name="Goodwin L."/>
            <person name="Pitluck S."/>
            <person name="Schmutz J."/>
            <person name="Larimer F."/>
            <person name="Land M."/>
            <person name="Hauser L."/>
            <person name="Kyrpides N."/>
            <person name="Ovchinnikova G."/>
            <person name="Zhao F."/>
            <person name="Li T."/>
            <person name="Liu Z."/>
            <person name="Overmann J."/>
            <person name="Bryant D.A."/>
            <person name="Richardson P."/>
        </authorList>
    </citation>
    <scope>NUCLEOTIDE SEQUENCE [LARGE SCALE GENOMIC DNA]</scope>
    <source>
        <strain evidence="8">DSM 245 / NBRC 103803 / 6330</strain>
    </source>
</reference>
<dbReference type="NCBIfam" id="TIGR02467">
    <property type="entry name" value="CbiE"/>
    <property type="match status" value="1"/>
</dbReference>
<sequence length="404" mass="44339">MSEQFTLIGLGDSRSPELSREAREVLLSHRVFAGGVRHRAIVASLLPSGYRWITISPPLDGVLASLGAEPEPVAVFTSGDPFFYGFGATLQRVFPHAALRCFPFFHSLQLLAHRMLLPYQEMRHASLTGRGWQELDRLLIAGSPLIGVLTDNRKTPAAIASRLLDFGFTEYVMVVGEALGGPEERVRTFRTEDAADKDFQSLNCVLLMAEEPPWRSFGIGEAEFEGLPGRPDMITKMPVRMATLSRLNLANAGTFWDIGFCTGSVSIEAKRLAPDLEVTAFERRPECEAILRSNCRRFRVPGIRTVMGDFLDQRHEIYAGGDGSLDAVFIGGHGGRLREVFAVLDRMLSPGGRVAVNAVQQSTLDLFRSLTAGSGYRQLEELRIVSGSHHPITIAAAEKNGTPS</sequence>
<proteinExistence type="predicted"/>
<evidence type="ECO:0000256" key="5">
    <source>
        <dbReference type="ARBA" id="ARBA00022691"/>
    </source>
</evidence>
<dbReference type="InterPro" id="IPR000878">
    <property type="entry name" value="4pyrrol_Mease"/>
</dbReference>
<dbReference type="EMBL" id="CP001097">
    <property type="protein sequence ID" value="ACD90089.1"/>
    <property type="molecule type" value="Genomic_DNA"/>
</dbReference>
<dbReference type="InterPro" id="IPR012818">
    <property type="entry name" value="CbiE"/>
</dbReference>
<keyword evidence="4 7" id="KW-0808">Transferase</keyword>
<dbReference type="SUPFAM" id="SSF53790">
    <property type="entry name" value="Tetrapyrrole methylase"/>
    <property type="match status" value="1"/>
</dbReference>
<dbReference type="CDD" id="cd02440">
    <property type="entry name" value="AdoMet_MTases"/>
    <property type="match status" value="1"/>
</dbReference>
<feature type="domain" description="Tetrapyrrole methylase" evidence="6">
    <location>
        <begin position="5"/>
        <end position="193"/>
    </location>
</feature>
<comment type="pathway">
    <text evidence="1">Cofactor biosynthesis; adenosylcobalamin biosynthesis.</text>
</comment>
<name>B3EC14_CHLL2</name>